<evidence type="ECO:0000256" key="2">
    <source>
        <dbReference type="ARBA" id="ARBA00023125"/>
    </source>
</evidence>
<dbReference type="Proteomes" id="UP001156882">
    <property type="component" value="Unassembled WGS sequence"/>
</dbReference>
<dbReference type="Gene3D" id="3.90.1750.20">
    <property type="entry name" value="Putative Large Serine Recombinase, Chain B, Domain 2"/>
    <property type="match status" value="1"/>
</dbReference>
<proteinExistence type="predicted"/>
<feature type="domain" description="Recombinase" evidence="6">
    <location>
        <begin position="172"/>
        <end position="303"/>
    </location>
</feature>
<evidence type="ECO:0000313" key="8">
    <source>
        <dbReference type="Proteomes" id="UP001156882"/>
    </source>
</evidence>
<comment type="caution">
    <text evidence="7">The sequence shown here is derived from an EMBL/GenBank/DDBJ whole genome shotgun (WGS) entry which is preliminary data.</text>
</comment>
<reference evidence="8" key="1">
    <citation type="journal article" date="2019" name="Int. J. Syst. Evol. Microbiol.">
        <title>The Global Catalogue of Microorganisms (GCM) 10K type strain sequencing project: providing services to taxonomists for standard genome sequencing and annotation.</title>
        <authorList>
            <consortium name="The Broad Institute Genomics Platform"/>
            <consortium name="The Broad Institute Genome Sequencing Center for Infectious Disease"/>
            <person name="Wu L."/>
            <person name="Ma J."/>
        </authorList>
    </citation>
    <scope>NUCLEOTIDE SEQUENCE [LARGE SCALE GENOMIC DNA]</scope>
    <source>
        <strain evidence="8">NBRC 101365</strain>
    </source>
</reference>
<evidence type="ECO:0000259" key="6">
    <source>
        <dbReference type="PROSITE" id="PS51737"/>
    </source>
</evidence>
<organism evidence="7 8">
    <name type="scientific">Labrys miyagiensis</name>
    <dbReference type="NCBI Taxonomy" id="346912"/>
    <lineage>
        <taxon>Bacteria</taxon>
        <taxon>Pseudomonadati</taxon>
        <taxon>Pseudomonadota</taxon>
        <taxon>Alphaproteobacteria</taxon>
        <taxon>Hyphomicrobiales</taxon>
        <taxon>Xanthobacteraceae</taxon>
        <taxon>Labrys</taxon>
    </lineage>
</organism>
<dbReference type="PROSITE" id="PS51737">
    <property type="entry name" value="RECOMBINASE_DNA_BIND"/>
    <property type="match status" value="1"/>
</dbReference>
<gene>
    <name evidence="7" type="ORF">GCM10007874_50740</name>
</gene>
<dbReference type="SMART" id="SM00857">
    <property type="entry name" value="Resolvase"/>
    <property type="match status" value="1"/>
</dbReference>
<evidence type="ECO:0008006" key="9">
    <source>
        <dbReference type="Google" id="ProtNLM"/>
    </source>
</evidence>
<dbReference type="InterPro" id="IPR025827">
    <property type="entry name" value="Zn_ribbon_recom_dom"/>
</dbReference>
<dbReference type="Pfam" id="PF07508">
    <property type="entry name" value="Recombinase"/>
    <property type="match status" value="1"/>
</dbReference>
<dbReference type="PANTHER" id="PTHR30461">
    <property type="entry name" value="DNA-INVERTASE FROM LAMBDOID PROPHAGE"/>
    <property type="match status" value="1"/>
</dbReference>
<keyword evidence="1" id="KW-0229">DNA integration</keyword>
<keyword evidence="2" id="KW-0238">DNA-binding</keyword>
<dbReference type="InterPro" id="IPR006119">
    <property type="entry name" value="Resolv_N"/>
</dbReference>
<sequence length="571" mass="63445">MSTNANAADLNRMPQRAALYLRVSTGRQAEADLSIPDQRRQVLAFCAARGWEVVIEFVEPGASGMDDRRPEFQRLLDMATAGGAPFEVIVVHSFSRFARDHFALEYQVRKLRKAGVRLVSITQDLGDDPMSVMVRQVLTLFDEYQSKENAKHTLRAMQENARQGFWNGAKAPYGYAVVDAEQRGSKTKKRLAIDPVEAEVVRLMFKLFRQGDGTSGPMGVKAVTNWLNIHGYRTRLGSRWAIGPLHQIFTRATYKGEHRFNRKTAKTQEAKPVEEQIIVPVDSIIDAATFDAVQALLKAKNPRVVPPRVVTGPILLTGIATCAGCGGGMTLRTGKSGRYRYYTCATCARQGKSACKGRSIPMEKLDQLVTDRLADKLLTPERVGKLLVGVLERQSLRDEDYAVSLTALRAKLTDAESRLGRLYAAIESGIVDPNDTTLKERVAVVKSERDIAQVSFDRAVAEMKPETRISEEKIAAFIEVMRKNVLSGDTPFRRAYIRSMIDQVEVDDAEIRIHGRQTVLERLVMGGGAAPAGVPSFVRKWRAREDSNRYRIAVNLASPPHFGDPGLTCPE</sequence>
<dbReference type="SUPFAM" id="SSF53041">
    <property type="entry name" value="Resolvase-like"/>
    <property type="match status" value="1"/>
</dbReference>
<protein>
    <recommendedName>
        <fullName evidence="9">Site-specific DNA recombinase</fullName>
    </recommendedName>
</protein>
<dbReference type="EMBL" id="BSPC01000057">
    <property type="protein sequence ID" value="GLS22057.1"/>
    <property type="molecule type" value="Genomic_DNA"/>
</dbReference>
<evidence type="ECO:0000256" key="3">
    <source>
        <dbReference type="ARBA" id="ARBA00023172"/>
    </source>
</evidence>
<accession>A0ABQ6CR39</accession>
<dbReference type="InterPro" id="IPR006118">
    <property type="entry name" value="Recombinase_CS"/>
</dbReference>
<keyword evidence="3" id="KW-0233">DNA recombination</keyword>
<dbReference type="Pfam" id="PF00239">
    <property type="entry name" value="Resolvase"/>
    <property type="match status" value="1"/>
</dbReference>
<dbReference type="InterPro" id="IPR050639">
    <property type="entry name" value="SSR_resolvase"/>
</dbReference>
<keyword evidence="8" id="KW-1185">Reference proteome</keyword>
<evidence type="ECO:0000313" key="7">
    <source>
        <dbReference type="EMBL" id="GLS22057.1"/>
    </source>
</evidence>
<dbReference type="InterPro" id="IPR011109">
    <property type="entry name" value="DNA_bind_recombinase_dom"/>
</dbReference>
<evidence type="ECO:0000256" key="4">
    <source>
        <dbReference type="PROSITE-ProRule" id="PRU10137"/>
    </source>
</evidence>
<dbReference type="PROSITE" id="PS51736">
    <property type="entry name" value="RECOMBINASES_3"/>
    <property type="match status" value="1"/>
</dbReference>
<dbReference type="CDD" id="cd00338">
    <property type="entry name" value="Ser_Recombinase"/>
    <property type="match status" value="1"/>
</dbReference>
<dbReference type="Pfam" id="PF13408">
    <property type="entry name" value="Zn_ribbon_recom"/>
    <property type="match status" value="1"/>
</dbReference>
<dbReference type="PANTHER" id="PTHR30461:SF23">
    <property type="entry name" value="DNA RECOMBINASE-RELATED"/>
    <property type="match status" value="1"/>
</dbReference>
<feature type="domain" description="Resolvase/invertase-type recombinase catalytic" evidence="5">
    <location>
        <begin position="16"/>
        <end position="168"/>
    </location>
</feature>
<dbReference type="PROSITE" id="PS00397">
    <property type="entry name" value="RECOMBINASES_1"/>
    <property type="match status" value="1"/>
</dbReference>
<evidence type="ECO:0000256" key="1">
    <source>
        <dbReference type="ARBA" id="ARBA00022908"/>
    </source>
</evidence>
<dbReference type="Gene3D" id="3.40.50.1390">
    <property type="entry name" value="Resolvase, N-terminal catalytic domain"/>
    <property type="match status" value="1"/>
</dbReference>
<evidence type="ECO:0000259" key="5">
    <source>
        <dbReference type="PROSITE" id="PS51736"/>
    </source>
</evidence>
<dbReference type="InterPro" id="IPR036162">
    <property type="entry name" value="Resolvase-like_N_sf"/>
</dbReference>
<feature type="active site" description="O-(5'-phospho-DNA)-serine intermediate" evidence="4">
    <location>
        <position position="24"/>
    </location>
</feature>
<name>A0ABQ6CR39_9HYPH</name>
<dbReference type="RefSeq" id="WP_284315037.1">
    <property type="nucleotide sequence ID" value="NZ_BSPC01000057.1"/>
</dbReference>
<dbReference type="InterPro" id="IPR038109">
    <property type="entry name" value="DNA_bind_recomb_sf"/>
</dbReference>